<name>A0A0A8ZYX5_ARUDO</name>
<protein>
    <submittedName>
        <fullName evidence="1">Uncharacterized protein</fullName>
    </submittedName>
</protein>
<sequence>MYMKPCTCTLLSRFMVDFFFFNIT</sequence>
<dbReference type="AlphaFoldDB" id="A0A0A8ZYX5"/>
<organism evidence="1">
    <name type="scientific">Arundo donax</name>
    <name type="common">Giant reed</name>
    <name type="synonym">Donax arundinaceus</name>
    <dbReference type="NCBI Taxonomy" id="35708"/>
    <lineage>
        <taxon>Eukaryota</taxon>
        <taxon>Viridiplantae</taxon>
        <taxon>Streptophyta</taxon>
        <taxon>Embryophyta</taxon>
        <taxon>Tracheophyta</taxon>
        <taxon>Spermatophyta</taxon>
        <taxon>Magnoliopsida</taxon>
        <taxon>Liliopsida</taxon>
        <taxon>Poales</taxon>
        <taxon>Poaceae</taxon>
        <taxon>PACMAD clade</taxon>
        <taxon>Arundinoideae</taxon>
        <taxon>Arundineae</taxon>
        <taxon>Arundo</taxon>
    </lineage>
</organism>
<proteinExistence type="predicted"/>
<reference evidence="1" key="1">
    <citation type="submission" date="2014-09" db="EMBL/GenBank/DDBJ databases">
        <authorList>
            <person name="Magalhaes I.L.F."/>
            <person name="Oliveira U."/>
            <person name="Santos F.R."/>
            <person name="Vidigal T.H.D.A."/>
            <person name="Brescovit A.D."/>
            <person name="Santos A.J."/>
        </authorList>
    </citation>
    <scope>NUCLEOTIDE SEQUENCE</scope>
    <source>
        <tissue evidence="1">Shoot tissue taken approximately 20 cm above the soil surface</tissue>
    </source>
</reference>
<dbReference type="EMBL" id="GBRH01254962">
    <property type="protein sequence ID" value="JAD42933.1"/>
    <property type="molecule type" value="Transcribed_RNA"/>
</dbReference>
<evidence type="ECO:0000313" key="1">
    <source>
        <dbReference type="EMBL" id="JAD42933.1"/>
    </source>
</evidence>
<reference evidence="1" key="2">
    <citation type="journal article" date="2015" name="Data Brief">
        <title>Shoot transcriptome of the giant reed, Arundo donax.</title>
        <authorList>
            <person name="Barrero R.A."/>
            <person name="Guerrero F.D."/>
            <person name="Moolhuijzen P."/>
            <person name="Goolsby J.A."/>
            <person name="Tidwell J."/>
            <person name="Bellgard S.E."/>
            <person name="Bellgard M.I."/>
        </authorList>
    </citation>
    <scope>NUCLEOTIDE SEQUENCE</scope>
    <source>
        <tissue evidence="1">Shoot tissue taken approximately 20 cm above the soil surface</tissue>
    </source>
</reference>
<accession>A0A0A8ZYX5</accession>